<accession>A0AAD3DK53</accession>
<dbReference type="GO" id="GO:0004435">
    <property type="term" value="F:phosphatidylinositol-4,5-bisphosphate phospholipase C activity"/>
    <property type="evidence" value="ECO:0007669"/>
    <property type="project" value="UniProtKB-EC"/>
</dbReference>
<dbReference type="SUPFAM" id="SSF51695">
    <property type="entry name" value="PLC-like phosphodiesterases"/>
    <property type="match status" value="1"/>
</dbReference>
<dbReference type="PROSITE" id="PS50004">
    <property type="entry name" value="C2"/>
    <property type="match status" value="1"/>
</dbReference>
<dbReference type="GO" id="GO:0048015">
    <property type="term" value="P:phosphatidylinositol-mediated signaling"/>
    <property type="evidence" value="ECO:0007669"/>
    <property type="project" value="TreeGrafter"/>
</dbReference>
<proteinExistence type="predicted"/>
<dbReference type="Proteomes" id="UP001054857">
    <property type="component" value="Unassembled WGS sequence"/>
</dbReference>
<dbReference type="PANTHER" id="PTHR10336">
    <property type="entry name" value="PHOSPHOINOSITIDE-SPECIFIC PHOSPHOLIPASE C FAMILY PROTEIN"/>
    <property type="match status" value="1"/>
</dbReference>
<dbReference type="PROSITE" id="PS50007">
    <property type="entry name" value="PIPLC_X_DOMAIN"/>
    <property type="match status" value="1"/>
</dbReference>
<dbReference type="GO" id="GO:0051209">
    <property type="term" value="P:release of sequestered calcium ion into cytosol"/>
    <property type="evidence" value="ECO:0007669"/>
    <property type="project" value="TreeGrafter"/>
</dbReference>
<keyword evidence="3 7" id="KW-0378">Hydrolase</keyword>
<dbReference type="PRINTS" id="PR00390">
    <property type="entry name" value="PHPHLIPASEC"/>
</dbReference>
<evidence type="ECO:0000256" key="1">
    <source>
        <dbReference type="ARBA" id="ARBA00001195"/>
    </source>
</evidence>
<dbReference type="EMBL" id="BMAR01000005">
    <property type="protein sequence ID" value="GFR43349.1"/>
    <property type="molecule type" value="Genomic_DNA"/>
</dbReference>
<evidence type="ECO:0000256" key="7">
    <source>
        <dbReference type="RuleBase" id="RU361133"/>
    </source>
</evidence>
<keyword evidence="12" id="KW-1185">Reference proteome</keyword>
<evidence type="ECO:0000313" key="11">
    <source>
        <dbReference type="EMBL" id="GFR43349.1"/>
    </source>
</evidence>
<dbReference type="SUPFAM" id="SSF49562">
    <property type="entry name" value="C2 domain (Calcium/lipid-binding domain, CaLB)"/>
    <property type="match status" value="1"/>
</dbReference>
<feature type="compositionally biased region" description="Low complexity" evidence="8">
    <location>
        <begin position="236"/>
        <end position="255"/>
    </location>
</feature>
<evidence type="ECO:0000256" key="6">
    <source>
        <dbReference type="ARBA" id="ARBA00023224"/>
    </source>
</evidence>
<reference evidence="11 12" key="1">
    <citation type="journal article" date="2021" name="Sci. Rep.">
        <title>Genome sequencing of the multicellular alga Astrephomene provides insights into convergent evolution of germ-soma differentiation.</title>
        <authorList>
            <person name="Yamashita S."/>
            <person name="Yamamoto K."/>
            <person name="Matsuzaki R."/>
            <person name="Suzuki S."/>
            <person name="Yamaguchi H."/>
            <person name="Hirooka S."/>
            <person name="Minakuchi Y."/>
            <person name="Miyagishima S."/>
            <person name="Kawachi M."/>
            <person name="Toyoda A."/>
            <person name="Nozaki H."/>
        </authorList>
    </citation>
    <scope>NUCLEOTIDE SEQUENCE [LARGE SCALE GENOMIC DNA]</scope>
    <source>
        <strain evidence="11 12">NIES-4017</strain>
    </source>
</reference>
<evidence type="ECO:0000259" key="9">
    <source>
        <dbReference type="PROSITE" id="PS50004"/>
    </source>
</evidence>
<comment type="caution">
    <text evidence="11">The sequence shown here is derived from an EMBL/GenBank/DDBJ whole genome shotgun (WGS) entry which is preliminary data.</text>
</comment>
<dbReference type="Gene3D" id="2.60.40.150">
    <property type="entry name" value="C2 domain"/>
    <property type="match status" value="1"/>
</dbReference>
<sequence>MGNGFSCFEKEHWKDGNGIDRPYQQTREDVYQDMTLPLSHYFISSGHNSYLAGGQLYGTAGTSTITRCLDQGCRVVELDVYNGPVCTHGGTLVQSVAFEECIIAIKEYAFRASPFPVIITMEIHADAESQARMAMILIQQLADMLHIPPRRQAGEPPPPHFESPEALRGKILCRASVAKLVNEDLKGLIYVANAKMTSFKKMIDNAGAVSSSFEETALPKVEELDAEDARKDARQPRTSTSTPATTTTPRQQRQSWAATGGRSDAAPEDAPAPDADMVAGSIRELYTYTSRHLMRVYPAGWRVLSGNYSPMRAWVRGASLAALNWQVWDEALWCNQGKFMDNGQCGYVLKPEWMRQPGPQLPGGPGGRGRERRLVVCVHSAYKYQGRNWFVFKDDLFVRLTLWGMPVDRCCQHTRTVCNSGRLVVQESFEFPVRFPEMAVLCVELMDENVGGPMAKHADADSLGYFSLPLSTLAEGDFKLQLRHPRRGERLDPTRTWVKVGFTWRDSSPYGGEGK</sequence>
<feature type="compositionally biased region" description="Basic and acidic residues" evidence="8">
    <location>
        <begin position="220"/>
        <end position="235"/>
    </location>
</feature>
<dbReference type="InterPro" id="IPR000909">
    <property type="entry name" value="PLipase_C_PInositol-sp_X_dom"/>
</dbReference>
<dbReference type="Pfam" id="PF00388">
    <property type="entry name" value="PI-PLC-X"/>
    <property type="match status" value="1"/>
</dbReference>
<dbReference type="InterPro" id="IPR001711">
    <property type="entry name" value="PLipase_C_Pinositol-sp_Y"/>
</dbReference>
<dbReference type="EC" id="3.1.4.11" evidence="2 7"/>
<evidence type="ECO:0000256" key="2">
    <source>
        <dbReference type="ARBA" id="ARBA00012368"/>
    </source>
</evidence>
<dbReference type="InterPro" id="IPR000008">
    <property type="entry name" value="C2_dom"/>
</dbReference>
<dbReference type="InterPro" id="IPR017946">
    <property type="entry name" value="PLC-like_Pdiesterase_TIM-brl"/>
</dbReference>
<keyword evidence="6" id="KW-0807">Transducer</keyword>
<evidence type="ECO:0000313" key="12">
    <source>
        <dbReference type="Proteomes" id="UP001054857"/>
    </source>
</evidence>
<dbReference type="AlphaFoldDB" id="A0AAD3DK53"/>
<evidence type="ECO:0000256" key="3">
    <source>
        <dbReference type="ARBA" id="ARBA00022801"/>
    </source>
</evidence>
<evidence type="ECO:0000256" key="8">
    <source>
        <dbReference type="SAM" id="MobiDB-lite"/>
    </source>
</evidence>
<dbReference type="PROSITE" id="PS50008">
    <property type="entry name" value="PIPLC_Y_DOMAIN"/>
    <property type="match status" value="1"/>
</dbReference>
<dbReference type="SMART" id="SM00148">
    <property type="entry name" value="PLCXc"/>
    <property type="match status" value="1"/>
</dbReference>
<dbReference type="SMART" id="SM00149">
    <property type="entry name" value="PLCYc"/>
    <property type="match status" value="1"/>
</dbReference>
<gene>
    <name evidence="11" type="ORF">Agub_g4271</name>
</gene>
<feature type="domain" description="PI-PLC Y-box" evidence="10">
    <location>
        <begin position="284"/>
        <end position="355"/>
    </location>
</feature>
<name>A0AAD3DK53_9CHLO</name>
<protein>
    <recommendedName>
        <fullName evidence="2 7">Phosphoinositide phospholipase C</fullName>
        <ecNumber evidence="2 7">3.1.4.11</ecNumber>
    </recommendedName>
</protein>
<keyword evidence="5 7" id="KW-0443">Lipid metabolism</keyword>
<evidence type="ECO:0000256" key="4">
    <source>
        <dbReference type="ARBA" id="ARBA00022963"/>
    </source>
</evidence>
<comment type="catalytic activity">
    <reaction evidence="1 7">
        <text>a 1,2-diacyl-sn-glycero-3-phospho-(1D-myo-inositol-4,5-bisphosphate) + H2O = 1D-myo-inositol 1,4,5-trisphosphate + a 1,2-diacyl-sn-glycerol + H(+)</text>
        <dbReference type="Rhea" id="RHEA:33179"/>
        <dbReference type="ChEBI" id="CHEBI:15377"/>
        <dbReference type="ChEBI" id="CHEBI:15378"/>
        <dbReference type="ChEBI" id="CHEBI:17815"/>
        <dbReference type="ChEBI" id="CHEBI:58456"/>
        <dbReference type="ChEBI" id="CHEBI:203600"/>
        <dbReference type="EC" id="3.1.4.11"/>
    </reaction>
</comment>
<organism evidence="11 12">
    <name type="scientific">Astrephomene gubernaculifera</name>
    <dbReference type="NCBI Taxonomy" id="47775"/>
    <lineage>
        <taxon>Eukaryota</taxon>
        <taxon>Viridiplantae</taxon>
        <taxon>Chlorophyta</taxon>
        <taxon>core chlorophytes</taxon>
        <taxon>Chlorophyceae</taxon>
        <taxon>CS clade</taxon>
        <taxon>Chlamydomonadales</taxon>
        <taxon>Astrephomenaceae</taxon>
        <taxon>Astrephomene</taxon>
    </lineage>
</organism>
<dbReference type="InterPro" id="IPR035892">
    <property type="entry name" value="C2_domain_sf"/>
</dbReference>
<feature type="region of interest" description="Disordered" evidence="8">
    <location>
        <begin position="219"/>
        <end position="276"/>
    </location>
</feature>
<dbReference type="GO" id="GO:0016042">
    <property type="term" value="P:lipid catabolic process"/>
    <property type="evidence" value="ECO:0007669"/>
    <property type="project" value="UniProtKB-KW"/>
</dbReference>
<evidence type="ECO:0000256" key="5">
    <source>
        <dbReference type="ARBA" id="ARBA00023098"/>
    </source>
</evidence>
<dbReference type="InterPro" id="IPR001192">
    <property type="entry name" value="PI-PLC_fam"/>
</dbReference>
<dbReference type="Pfam" id="PF00387">
    <property type="entry name" value="PI-PLC-Y"/>
    <property type="match status" value="1"/>
</dbReference>
<dbReference type="PANTHER" id="PTHR10336:SF36">
    <property type="entry name" value="1-PHOSPHATIDYLINOSITOL 4,5-BISPHOSPHATE PHOSPHODIESTERASE BETA-4"/>
    <property type="match status" value="1"/>
</dbReference>
<dbReference type="Gene3D" id="3.20.20.190">
    <property type="entry name" value="Phosphatidylinositol (PI) phosphodiesterase"/>
    <property type="match status" value="2"/>
</dbReference>
<evidence type="ECO:0000259" key="10">
    <source>
        <dbReference type="PROSITE" id="PS50008"/>
    </source>
</evidence>
<feature type="domain" description="C2" evidence="9">
    <location>
        <begin position="355"/>
        <end position="484"/>
    </location>
</feature>
<keyword evidence="4 7" id="KW-0442">Lipid degradation</keyword>